<dbReference type="EMBL" id="JAIEZQ010000001">
    <property type="protein sequence ID" value="MBY9073913.1"/>
    <property type="molecule type" value="Genomic_DNA"/>
</dbReference>
<comment type="caution">
    <text evidence="2">The sequence shown here is derived from an EMBL/GenBank/DDBJ whole genome shotgun (WGS) entry which is preliminary data.</text>
</comment>
<proteinExistence type="predicted"/>
<evidence type="ECO:0000313" key="3">
    <source>
        <dbReference type="Proteomes" id="UP000754710"/>
    </source>
</evidence>
<dbReference type="Proteomes" id="UP000754710">
    <property type="component" value="Unassembled WGS sequence"/>
</dbReference>
<dbReference type="InterPro" id="IPR013320">
    <property type="entry name" value="ConA-like_dom_sf"/>
</dbReference>
<evidence type="ECO:0008006" key="4">
    <source>
        <dbReference type="Google" id="ProtNLM"/>
    </source>
</evidence>
<feature type="chain" id="PRO_5045993973" description="Glycosyl hydrolase family 16" evidence="1">
    <location>
        <begin position="24"/>
        <end position="257"/>
    </location>
</feature>
<evidence type="ECO:0000313" key="2">
    <source>
        <dbReference type="EMBL" id="MBY9073913.1"/>
    </source>
</evidence>
<protein>
    <recommendedName>
        <fullName evidence="4">Glycosyl hydrolase family 16</fullName>
    </recommendedName>
</protein>
<organism evidence="2 3">
    <name type="scientific">Nocardioides jiangsuensis</name>
    <dbReference type="NCBI Taxonomy" id="2866161"/>
    <lineage>
        <taxon>Bacteria</taxon>
        <taxon>Bacillati</taxon>
        <taxon>Actinomycetota</taxon>
        <taxon>Actinomycetes</taxon>
        <taxon>Propionibacteriales</taxon>
        <taxon>Nocardioidaceae</taxon>
        <taxon>Nocardioides</taxon>
    </lineage>
</organism>
<dbReference type="Gene3D" id="2.60.120.200">
    <property type="match status" value="1"/>
</dbReference>
<reference evidence="2 3" key="1">
    <citation type="submission" date="2021-08" db="EMBL/GenBank/DDBJ databases">
        <title>Nocardioides bacterium WL0053 sp. nov., isolated from the sediment.</title>
        <authorList>
            <person name="Wang L."/>
            <person name="Zhang D."/>
            <person name="Zhang A."/>
        </authorList>
    </citation>
    <scope>NUCLEOTIDE SEQUENCE [LARGE SCALE GENOMIC DNA]</scope>
    <source>
        <strain evidence="2 3">WL0053</strain>
    </source>
</reference>
<accession>A0ABS7RIK9</accession>
<feature type="signal peptide" evidence="1">
    <location>
        <begin position="1"/>
        <end position="23"/>
    </location>
</feature>
<keyword evidence="3" id="KW-1185">Reference proteome</keyword>
<dbReference type="SUPFAM" id="SSF49899">
    <property type="entry name" value="Concanavalin A-like lectins/glucanases"/>
    <property type="match status" value="1"/>
</dbReference>
<keyword evidence="1" id="KW-0732">Signal</keyword>
<name>A0ABS7RIK9_9ACTN</name>
<sequence>MTATFRAALAVVLMALIAALAPAAVAPAASSSSSGWSWRTVYKDGFGGSKLHPAWARYDGPYGSGVQNYARPDHFYLDGNGHLVLLMKYRRSGDDGAAWYTGGASLKGFEGRFQAITIRYRVDSDGVQSHRNIPMRWVHDDAYESYEGEENYNEGSSLNSATTFLHYADGKQLYREHKVDVTKWHRWRFAHRPDDTIVVFRDGELVWKYRGNSTTLPHALRRVVLQQEVSEKHMPRGTSGRERILIDYMKVQTSSRG</sequence>
<dbReference type="RefSeq" id="WP_221023657.1">
    <property type="nucleotide sequence ID" value="NZ_JAIEZQ010000001.1"/>
</dbReference>
<gene>
    <name evidence="2" type="ORF">K1X13_03665</name>
</gene>
<evidence type="ECO:0000256" key="1">
    <source>
        <dbReference type="SAM" id="SignalP"/>
    </source>
</evidence>